<dbReference type="PANTHER" id="PTHR43355:SF2">
    <property type="entry name" value="FLAVIN REDUCTASE (NADPH)"/>
    <property type="match status" value="1"/>
</dbReference>
<dbReference type="GeneID" id="56891963"/>
<dbReference type="InterPro" id="IPR036291">
    <property type="entry name" value="NAD(P)-bd_dom_sf"/>
</dbReference>
<dbReference type="PANTHER" id="PTHR43355">
    <property type="entry name" value="FLAVIN REDUCTASE (NADPH)"/>
    <property type="match status" value="1"/>
</dbReference>
<feature type="domain" description="NAD(P)-binding" evidence="1">
    <location>
        <begin position="7"/>
        <end position="198"/>
    </location>
</feature>
<dbReference type="PATRIC" id="fig|1453496.5.peg.2310"/>
<reference evidence="2 3" key="1">
    <citation type="journal article" date="2014" name="Gut Pathog.">
        <title>Gene clusters of Hafnia alvei strain FB1 important in survival and pathogenesis: a draft genome perspective.</title>
        <authorList>
            <person name="Tan J.Y."/>
            <person name="Yin W.F."/>
            <person name="Chan K.G."/>
        </authorList>
    </citation>
    <scope>NUCLEOTIDE SEQUENCE [LARGE SCALE GENOMIC DNA]</scope>
    <source>
        <strain evidence="2 3">FB1</strain>
    </source>
</reference>
<gene>
    <name evidence="2" type="ORF">AT03_11450</name>
</gene>
<evidence type="ECO:0000259" key="1">
    <source>
        <dbReference type="Pfam" id="PF13460"/>
    </source>
</evidence>
<dbReference type="eggNOG" id="COG2910">
    <property type="taxonomic scope" value="Bacteria"/>
</dbReference>
<dbReference type="InterPro" id="IPR016040">
    <property type="entry name" value="NAD(P)-bd_dom"/>
</dbReference>
<dbReference type="OrthoDB" id="9787486at2"/>
<dbReference type="InterPro" id="IPR051606">
    <property type="entry name" value="Polyketide_Oxido-like"/>
</dbReference>
<accession>A0A097R2I9</accession>
<evidence type="ECO:0000313" key="3">
    <source>
        <dbReference type="Proteomes" id="UP000029986"/>
    </source>
</evidence>
<name>A0A097R2I9_HAFAL</name>
<dbReference type="HOGENOM" id="CLU_025711_3_1_6"/>
<organism evidence="2 3">
    <name type="scientific">Hafnia alvei FB1</name>
    <dbReference type="NCBI Taxonomy" id="1453496"/>
    <lineage>
        <taxon>Bacteria</taxon>
        <taxon>Pseudomonadati</taxon>
        <taxon>Pseudomonadota</taxon>
        <taxon>Gammaproteobacteria</taxon>
        <taxon>Enterobacterales</taxon>
        <taxon>Hafniaceae</taxon>
        <taxon>Hafnia</taxon>
    </lineage>
</organism>
<dbReference type="RefSeq" id="WP_025801064.1">
    <property type="nucleotide sequence ID" value="NZ_CP009706.1"/>
</dbReference>
<proteinExistence type="predicted"/>
<dbReference type="SUPFAM" id="SSF51735">
    <property type="entry name" value="NAD(P)-binding Rossmann-fold domains"/>
    <property type="match status" value="1"/>
</dbReference>
<dbReference type="Proteomes" id="UP000029986">
    <property type="component" value="Chromosome"/>
</dbReference>
<dbReference type="Pfam" id="PF13460">
    <property type="entry name" value="NAD_binding_10"/>
    <property type="match status" value="1"/>
</dbReference>
<dbReference type="CDD" id="cd05244">
    <property type="entry name" value="BVR-B_like_SDR_a"/>
    <property type="match status" value="1"/>
</dbReference>
<dbReference type="KEGG" id="hav:AT03_11450"/>
<dbReference type="AlphaFoldDB" id="A0A097R2I9"/>
<dbReference type="EMBL" id="CP009706">
    <property type="protein sequence ID" value="AIU72936.1"/>
    <property type="molecule type" value="Genomic_DNA"/>
</dbReference>
<keyword evidence="3" id="KW-1185">Reference proteome</keyword>
<dbReference type="Gene3D" id="3.40.50.720">
    <property type="entry name" value="NAD(P)-binding Rossmann-like Domain"/>
    <property type="match status" value="1"/>
</dbReference>
<dbReference type="GO" id="GO:0016646">
    <property type="term" value="F:oxidoreductase activity, acting on the CH-NH group of donors, NAD or NADP as acceptor"/>
    <property type="evidence" value="ECO:0007669"/>
    <property type="project" value="TreeGrafter"/>
</dbReference>
<protein>
    <submittedName>
        <fullName evidence="2">3-beta hydroxysteroid dehydrogenase</fullName>
    </submittedName>
</protein>
<evidence type="ECO:0000313" key="2">
    <source>
        <dbReference type="EMBL" id="AIU72936.1"/>
    </source>
</evidence>
<sequence length="213" mass="22507">MKLAIIGATGFVGRVAVNEALARGHEVTAIARHTKDLPTNSHLHIALGDVTDIDWLAQTLKGVDAVISAFNPGWTDPDLYANFVKGSNAILKAVEKSGVKRFLVVGGAGSLEVAPGVELIDTPQFPAEIRPGAQGARELRDALRAGSSLDWTVLSPAAMLAPGQRTGNFRLGTTSLLMNGDAPANISVEDLAVAILNEIEQPQFIKQQFTAAY</sequence>